<comment type="caution">
    <text evidence="10">The sequence shown here is derived from an EMBL/GenBank/DDBJ whole genome shotgun (WGS) entry which is preliminary data.</text>
</comment>
<dbReference type="PROSITE" id="PS50929">
    <property type="entry name" value="ABC_TM1F"/>
    <property type="match status" value="1"/>
</dbReference>
<evidence type="ECO:0000256" key="5">
    <source>
        <dbReference type="ARBA" id="ARBA00022989"/>
    </source>
</evidence>
<evidence type="ECO:0000259" key="8">
    <source>
        <dbReference type="PROSITE" id="PS50893"/>
    </source>
</evidence>
<comment type="subcellular location">
    <subcellularLocation>
        <location evidence="1">Cell membrane</location>
        <topology evidence="1">Multi-pass membrane protein</topology>
    </subcellularLocation>
</comment>
<feature type="transmembrane region" description="Helical" evidence="7">
    <location>
        <begin position="254"/>
        <end position="276"/>
    </location>
</feature>
<organism evidence="10 11">
    <name type="scientific">Anthropogastromicrobium aceti</name>
    <dbReference type="NCBI Taxonomy" id="2981768"/>
    <lineage>
        <taxon>Bacteria</taxon>
        <taxon>Bacillati</taxon>
        <taxon>Bacillota</taxon>
        <taxon>Clostridia</taxon>
        <taxon>Lachnospirales</taxon>
        <taxon>Lachnospiraceae</taxon>
        <taxon>Anthropogastromicrobium</taxon>
    </lineage>
</organism>
<dbReference type="RefSeq" id="WP_308730997.1">
    <property type="nucleotide sequence ID" value="NZ_JAJEQN010000003.1"/>
</dbReference>
<gene>
    <name evidence="10" type="ORF">LKD48_01800</name>
</gene>
<dbReference type="Gene3D" id="3.40.50.300">
    <property type="entry name" value="P-loop containing nucleotide triphosphate hydrolases"/>
    <property type="match status" value="1"/>
</dbReference>
<dbReference type="PANTHER" id="PTHR43394:SF1">
    <property type="entry name" value="ATP-BINDING CASSETTE SUB-FAMILY B MEMBER 10, MITOCHONDRIAL"/>
    <property type="match status" value="1"/>
</dbReference>
<reference evidence="10 11" key="1">
    <citation type="submission" date="2021-10" db="EMBL/GenBank/DDBJ databases">
        <title>Anaerobic single-cell dispensing facilitates the cultivation of human gut bacteria.</title>
        <authorList>
            <person name="Afrizal A."/>
        </authorList>
    </citation>
    <scope>NUCLEOTIDE SEQUENCE [LARGE SCALE GENOMIC DNA]</scope>
    <source>
        <strain evidence="10 11">CLA-AA-H224</strain>
    </source>
</reference>
<dbReference type="InterPro" id="IPR027417">
    <property type="entry name" value="P-loop_NTPase"/>
</dbReference>
<dbReference type="InterPro" id="IPR011527">
    <property type="entry name" value="ABC1_TM_dom"/>
</dbReference>
<dbReference type="GO" id="GO:0016887">
    <property type="term" value="F:ATP hydrolysis activity"/>
    <property type="evidence" value="ECO:0007669"/>
    <property type="project" value="InterPro"/>
</dbReference>
<dbReference type="Proteomes" id="UP001198200">
    <property type="component" value="Unassembled WGS sequence"/>
</dbReference>
<evidence type="ECO:0000256" key="7">
    <source>
        <dbReference type="SAM" id="Phobius"/>
    </source>
</evidence>
<dbReference type="InterPro" id="IPR003439">
    <property type="entry name" value="ABC_transporter-like_ATP-bd"/>
</dbReference>
<dbReference type="GO" id="GO:0015421">
    <property type="term" value="F:ABC-type oligopeptide transporter activity"/>
    <property type="evidence" value="ECO:0007669"/>
    <property type="project" value="TreeGrafter"/>
</dbReference>
<feature type="transmembrane region" description="Helical" evidence="7">
    <location>
        <begin position="56"/>
        <end position="77"/>
    </location>
</feature>
<dbReference type="AlphaFoldDB" id="A0AAE3E1A2"/>
<dbReference type="Pfam" id="PF00664">
    <property type="entry name" value="ABC_membrane"/>
    <property type="match status" value="1"/>
</dbReference>
<dbReference type="EMBL" id="JAJEQN010000003">
    <property type="protein sequence ID" value="MCC2220383.1"/>
    <property type="molecule type" value="Genomic_DNA"/>
</dbReference>
<keyword evidence="3" id="KW-0547">Nucleotide-binding</keyword>
<dbReference type="Pfam" id="PF00005">
    <property type="entry name" value="ABC_tran"/>
    <property type="match status" value="1"/>
</dbReference>
<feature type="transmembrane region" description="Helical" evidence="7">
    <location>
        <begin position="282"/>
        <end position="305"/>
    </location>
</feature>
<dbReference type="GO" id="GO:0005524">
    <property type="term" value="F:ATP binding"/>
    <property type="evidence" value="ECO:0007669"/>
    <property type="project" value="UniProtKB-KW"/>
</dbReference>
<dbReference type="InterPro" id="IPR036640">
    <property type="entry name" value="ABC1_TM_sf"/>
</dbReference>
<protein>
    <submittedName>
        <fullName evidence="10">ABC transporter ATP-binding protein/permease</fullName>
    </submittedName>
</protein>
<dbReference type="PROSITE" id="PS50893">
    <property type="entry name" value="ABC_TRANSPORTER_2"/>
    <property type="match status" value="1"/>
</dbReference>
<feature type="transmembrane region" description="Helical" evidence="7">
    <location>
        <begin position="138"/>
        <end position="161"/>
    </location>
</feature>
<name>A0AAE3E1A2_9FIRM</name>
<proteinExistence type="predicted"/>
<keyword evidence="4 10" id="KW-0067">ATP-binding</keyword>
<dbReference type="PROSITE" id="PS00211">
    <property type="entry name" value="ABC_TRANSPORTER_1"/>
    <property type="match status" value="1"/>
</dbReference>
<feature type="transmembrane region" description="Helical" evidence="7">
    <location>
        <begin position="23"/>
        <end position="50"/>
    </location>
</feature>
<evidence type="ECO:0000256" key="4">
    <source>
        <dbReference type="ARBA" id="ARBA00022840"/>
    </source>
</evidence>
<evidence type="ECO:0000313" key="10">
    <source>
        <dbReference type="EMBL" id="MCC2220383.1"/>
    </source>
</evidence>
<dbReference type="SUPFAM" id="SSF90123">
    <property type="entry name" value="ABC transporter transmembrane region"/>
    <property type="match status" value="1"/>
</dbReference>
<dbReference type="InterPro" id="IPR039421">
    <property type="entry name" value="Type_1_exporter"/>
</dbReference>
<dbReference type="SUPFAM" id="SSF52540">
    <property type="entry name" value="P-loop containing nucleoside triphosphate hydrolases"/>
    <property type="match status" value="1"/>
</dbReference>
<sequence>MKQAKKRSNFQIMSRLIGLVKPLTGYMVLAILMGLAGHLCASFITILGAYGVLHVLGIKTSVSLGWIFALAVGFALVRAGLRYGEQSCNHFIAFKLLALIRDQVFIALRRLCPAKLEGRDKGDLISVITSDIELLEVFYAHTISPTAISFLFTIIMCLFIGSFHVVAGILALIAYLTVGIFVPLLISRASGDVGMSFRKGAGELSAFVLDSLRGLSETQQYAQGNIRLQQMNEKTKRLSKDEAQMKRMSGRNTAITNSVILVFDLAMLFVCTILYQKGAIEFAGVLISTVALMSSFGPCVALAALGSTLQNTFAAGNRVLDILDEKPLVEEITGKAPVVFESQAKGKSKNISVENCDAFCDKKADLAPAAEVSHLSFCYESEEILSDVSAVIPRNQIVGIVGKSGSGKSTLLKLLMRFWRPSSGRISVAGKSIEQINTSDLRQMESFVTQETYLFHDSIRNNIKIAKLSATDEEIEVACKKASVHDFIMSLPKGYDTSVGELGDTLSGGERQRIGLARAFLHDAPLMLLDEPTSNLDSLNEAVILKSLYEQRSDKTIVLVSHRESTMKIADTVYAMEELTKGDVRES</sequence>
<evidence type="ECO:0000259" key="9">
    <source>
        <dbReference type="PROSITE" id="PS50929"/>
    </source>
</evidence>
<dbReference type="InterPro" id="IPR017871">
    <property type="entry name" value="ABC_transporter-like_CS"/>
</dbReference>
<keyword evidence="5 7" id="KW-1133">Transmembrane helix</keyword>
<evidence type="ECO:0000256" key="3">
    <source>
        <dbReference type="ARBA" id="ARBA00022741"/>
    </source>
</evidence>
<evidence type="ECO:0000256" key="2">
    <source>
        <dbReference type="ARBA" id="ARBA00022692"/>
    </source>
</evidence>
<dbReference type="PANTHER" id="PTHR43394">
    <property type="entry name" value="ATP-DEPENDENT PERMEASE MDL1, MITOCHONDRIAL"/>
    <property type="match status" value="1"/>
</dbReference>
<evidence type="ECO:0000313" key="11">
    <source>
        <dbReference type="Proteomes" id="UP001198200"/>
    </source>
</evidence>
<dbReference type="SMART" id="SM00382">
    <property type="entry name" value="AAA"/>
    <property type="match status" value="1"/>
</dbReference>
<accession>A0AAE3E1A2</accession>
<dbReference type="InterPro" id="IPR003593">
    <property type="entry name" value="AAA+_ATPase"/>
</dbReference>
<keyword evidence="2 7" id="KW-0812">Transmembrane</keyword>
<dbReference type="GO" id="GO:0005886">
    <property type="term" value="C:plasma membrane"/>
    <property type="evidence" value="ECO:0007669"/>
    <property type="project" value="UniProtKB-SubCell"/>
</dbReference>
<evidence type="ECO:0000256" key="1">
    <source>
        <dbReference type="ARBA" id="ARBA00004651"/>
    </source>
</evidence>
<dbReference type="Gene3D" id="1.20.1560.10">
    <property type="entry name" value="ABC transporter type 1, transmembrane domain"/>
    <property type="match status" value="1"/>
</dbReference>
<feature type="transmembrane region" description="Helical" evidence="7">
    <location>
        <begin position="167"/>
        <end position="186"/>
    </location>
</feature>
<evidence type="ECO:0000256" key="6">
    <source>
        <dbReference type="ARBA" id="ARBA00023136"/>
    </source>
</evidence>
<feature type="domain" description="ABC transmembrane type-1" evidence="9">
    <location>
        <begin position="28"/>
        <end position="311"/>
    </location>
</feature>
<feature type="domain" description="ABC transporter" evidence="8">
    <location>
        <begin position="370"/>
        <end position="587"/>
    </location>
</feature>
<keyword evidence="11" id="KW-1185">Reference proteome</keyword>
<keyword evidence="6 7" id="KW-0472">Membrane</keyword>